<gene>
    <name evidence="7" type="ORF">SAMN05216421_1323</name>
</gene>
<comment type="subcellular location">
    <subcellularLocation>
        <location evidence="1">Membrane</location>
        <topology evidence="1">Multi-pass membrane protein</topology>
    </subcellularLocation>
</comment>
<dbReference type="PANTHER" id="PTHR21716">
    <property type="entry name" value="TRANSMEMBRANE PROTEIN"/>
    <property type="match status" value="1"/>
</dbReference>
<evidence type="ECO:0000256" key="2">
    <source>
        <dbReference type="ARBA" id="ARBA00009773"/>
    </source>
</evidence>
<keyword evidence="3 6" id="KW-0812">Transmembrane</keyword>
<dbReference type="RefSeq" id="WP_093392403.1">
    <property type="nucleotide sequence ID" value="NZ_LT629736.1"/>
</dbReference>
<dbReference type="GO" id="GO:0016020">
    <property type="term" value="C:membrane"/>
    <property type="evidence" value="ECO:0007669"/>
    <property type="project" value="UniProtKB-SubCell"/>
</dbReference>
<organism evidence="7 8">
    <name type="scientific">Halopseudomonas xinjiangensis</name>
    <dbReference type="NCBI Taxonomy" id="487184"/>
    <lineage>
        <taxon>Bacteria</taxon>
        <taxon>Pseudomonadati</taxon>
        <taxon>Pseudomonadota</taxon>
        <taxon>Gammaproteobacteria</taxon>
        <taxon>Pseudomonadales</taxon>
        <taxon>Pseudomonadaceae</taxon>
        <taxon>Halopseudomonas</taxon>
    </lineage>
</organism>
<name>A0A1H1RAW3_9GAMM</name>
<feature type="transmembrane region" description="Helical" evidence="6">
    <location>
        <begin position="207"/>
        <end position="229"/>
    </location>
</feature>
<dbReference type="Proteomes" id="UP000243207">
    <property type="component" value="Chromosome I"/>
</dbReference>
<evidence type="ECO:0000256" key="4">
    <source>
        <dbReference type="ARBA" id="ARBA00022989"/>
    </source>
</evidence>
<evidence type="ECO:0000256" key="5">
    <source>
        <dbReference type="ARBA" id="ARBA00023136"/>
    </source>
</evidence>
<evidence type="ECO:0000256" key="3">
    <source>
        <dbReference type="ARBA" id="ARBA00022692"/>
    </source>
</evidence>
<dbReference type="EMBL" id="LT629736">
    <property type="protein sequence ID" value="SDS32840.1"/>
    <property type="molecule type" value="Genomic_DNA"/>
</dbReference>
<accession>A0A1H1RAW3</accession>
<feature type="transmembrane region" description="Helical" evidence="6">
    <location>
        <begin position="153"/>
        <end position="178"/>
    </location>
</feature>
<protein>
    <submittedName>
        <fullName evidence="7">Predicted PurR-regulated permease PerM</fullName>
    </submittedName>
</protein>
<dbReference type="InterPro" id="IPR002549">
    <property type="entry name" value="AI-2E-like"/>
</dbReference>
<reference evidence="8" key="1">
    <citation type="submission" date="2016-10" db="EMBL/GenBank/DDBJ databases">
        <authorList>
            <person name="Varghese N."/>
            <person name="Submissions S."/>
        </authorList>
    </citation>
    <scope>NUCLEOTIDE SEQUENCE [LARGE SCALE GENOMIC DNA]</scope>
    <source>
        <strain evidence="8">NRRL B-51270</strain>
    </source>
</reference>
<keyword evidence="4 6" id="KW-1133">Transmembrane helix</keyword>
<keyword evidence="5 6" id="KW-0472">Membrane</keyword>
<dbReference type="AlphaFoldDB" id="A0A1H1RAW3"/>
<feature type="transmembrane region" description="Helical" evidence="6">
    <location>
        <begin position="310"/>
        <end position="334"/>
    </location>
</feature>
<dbReference type="GO" id="GO:0055085">
    <property type="term" value="P:transmembrane transport"/>
    <property type="evidence" value="ECO:0007669"/>
    <property type="project" value="TreeGrafter"/>
</dbReference>
<feature type="transmembrane region" description="Helical" evidence="6">
    <location>
        <begin position="236"/>
        <end position="265"/>
    </location>
</feature>
<dbReference type="Pfam" id="PF01594">
    <property type="entry name" value="AI-2E_transport"/>
    <property type="match status" value="1"/>
</dbReference>
<evidence type="ECO:0000256" key="6">
    <source>
        <dbReference type="SAM" id="Phobius"/>
    </source>
</evidence>
<feature type="transmembrane region" description="Helical" evidence="6">
    <location>
        <begin position="271"/>
        <end position="289"/>
    </location>
</feature>
<feature type="transmembrane region" description="Helical" evidence="6">
    <location>
        <begin position="21"/>
        <end position="54"/>
    </location>
</feature>
<comment type="similarity">
    <text evidence="2">Belongs to the autoinducer-2 exporter (AI-2E) (TC 2.A.86) family.</text>
</comment>
<sequence length="356" mass="38409">MAESERAHPMKALAHRTLVRSSVIAVMVVLLALAWLAFDFFLLIFASILFGVLFHGASRGISNLTHMPYPAALATFFVLLAIVLSGGVLLLAPSVIEQFQSLSESLPRALDQLSSRAQDSRWVQTIMDQRDTIRDAMETTGVVSTATTIMSSLFGAIASFFIALVIGICFSLNPSIYIDGFVRLLPVDYRPRAREVLLTTGSTLQDWLLAKLLEMLVIGVFTTLGLWLIGLDLALVLGLIAGILSFIPNFGPIISLIPAVLLASLDGMSTVFWVVGLYASVQAVESWLLTPWLQHRIVEMPPAVTISVQLLFGVLAGTLGLILATPLAAAVMVLTNQLYVRDVLGDESVDGGSAEQ</sequence>
<keyword evidence="8" id="KW-1185">Reference proteome</keyword>
<evidence type="ECO:0000313" key="8">
    <source>
        <dbReference type="Proteomes" id="UP000243207"/>
    </source>
</evidence>
<evidence type="ECO:0000313" key="7">
    <source>
        <dbReference type="EMBL" id="SDS32840.1"/>
    </source>
</evidence>
<feature type="transmembrane region" description="Helical" evidence="6">
    <location>
        <begin position="74"/>
        <end position="96"/>
    </location>
</feature>
<evidence type="ECO:0000256" key="1">
    <source>
        <dbReference type="ARBA" id="ARBA00004141"/>
    </source>
</evidence>
<proteinExistence type="inferred from homology"/>
<dbReference type="OrthoDB" id="5761230at2"/>
<dbReference type="PANTHER" id="PTHR21716:SF62">
    <property type="entry name" value="TRANSPORT PROTEIN YDBI-RELATED"/>
    <property type="match status" value="1"/>
</dbReference>